<reference evidence="1" key="1">
    <citation type="journal article" date="2014" name="Int. J. Syst. Evol. Microbiol.">
        <title>Complete genome sequence of Corynebacterium casei LMG S-19264T (=DSM 44701T), isolated from a smear-ripened cheese.</title>
        <authorList>
            <consortium name="US DOE Joint Genome Institute (JGI-PGF)"/>
            <person name="Walter F."/>
            <person name="Albersmeier A."/>
            <person name="Kalinowski J."/>
            <person name="Ruckert C."/>
        </authorList>
    </citation>
    <scope>NUCLEOTIDE SEQUENCE</scope>
    <source>
        <strain evidence="1">KCTC 23310</strain>
    </source>
</reference>
<dbReference type="RefSeq" id="WP_189410919.1">
    <property type="nucleotide sequence ID" value="NZ_BMYJ01000004.1"/>
</dbReference>
<protein>
    <submittedName>
        <fullName evidence="1">Uncharacterized protein</fullName>
    </submittedName>
</protein>
<name>A0A918TL12_9RHOB</name>
<accession>A0A918TL12</accession>
<comment type="caution">
    <text evidence="1">The sequence shown here is derived from an EMBL/GenBank/DDBJ whole genome shotgun (WGS) entry which is preliminary data.</text>
</comment>
<evidence type="ECO:0000313" key="2">
    <source>
        <dbReference type="Proteomes" id="UP000638981"/>
    </source>
</evidence>
<sequence>MPDTPLTDDHAQLYDNLVARRYFDKFERITGHLARVAAELETEGRLTRLESRVLGHYVTRLAATFRALSYKYLMTGRTEGPLPGKLTFDRHESGFPVAQELMVMANDAQQATRHLAGMPSETELKDRMIRAIVGDLELPTRLQFTLSQRLYYETLAILSQPETDALFWARIDPDAQWLGDAGERRQFLVHWAVYDTQVNLPVVYLMELEDSGQTPLPRSSRWAQVQAHLMAQSVMGLKLLTIAQGFDKDFDDLHPKRLRRVILGPMHSNSFTLQSGPLADILRDARGKPGEDWALVWTVEELNSDREEMVKDGWFSSVPRQVFKLPPVMGADTGATRVEQMMILPEMIYQVLAERNPPGLREYRKFVVGAGGRLMPIR</sequence>
<reference evidence="1" key="2">
    <citation type="submission" date="2020-09" db="EMBL/GenBank/DDBJ databases">
        <authorList>
            <person name="Sun Q."/>
            <person name="Kim S."/>
        </authorList>
    </citation>
    <scope>NUCLEOTIDE SEQUENCE</scope>
    <source>
        <strain evidence="1">KCTC 23310</strain>
    </source>
</reference>
<proteinExistence type="predicted"/>
<evidence type="ECO:0000313" key="1">
    <source>
        <dbReference type="EMBL" id="GHC52576.1"/>
    </source>
</evidence>
<dbReference type="EMBL" id="BMYJ01000004">
    <property type="protein sequence ID" value="GHC52576.1"/>
    <property type="molecule type" value="Genomic_DNA"/>
</dbReference>
<organism evidence="1 2">
    <name type="scientific">Neogemmobacter tilapiae</name>
    <dbReference type="NCBI Taxonomy" id="875041"/>
    <lineage>
        <taxon>Bacteria</taxon>
        <taxon>Pseudomonadati</taxon>
        <taxon>Pseudomonadota</taxon>
        <taxon>Alphaproteobacteria</taxon>
        <taxon>Rhodobacterales</taxon>
        <taxon>Paracoccaceae</taxon>
        <taxon>Neogemmobacter</taxon>
    </lineage>
</organism>
<gene>
    <name evidence="1" type="ORF">GCM10007315_13840</name>
</gene>
<dbReference type="AlphaFoldDB" id="A0A918TL12"/>
<keyword evidence="2" id="KW-1185">Reference proteome</keyword>
<dbReference type="Proteomes" id="UP000638981">
    <property type="component" value="Unassembled WGS sequence"/>
</dbReference>